<evidence type="ECO:0000313" key="3">
    <source>
        <dbReference type="Proteomes" id="UP000077671"/>
    </source>
</evidence>
<feature type="region of interest" description="Disordered" evidence="1">
    <location>
        <begin position="1"/>
        <end position="45"/>
    </location>
</feature>
<reference evidence="2" key="1">
    <citation type="submission" date="2016-04" db="EMBL/GenBank/DDBJ databases">
        <authorList>
            <person name="Nguyen H.D."/>
            <person name="Kesanakurti P."/>
            <person name="Cullis J."/>
            <person name="Levesque C.A."/>
            <person name="Hambleton S."/>
        </authorList>
    </citation>
    <scope>NUCLEOTIDE SEQUENCE</scope>
    <source>
        <strain evidence="2">DAOMC 238032</strain>
    </source>
</reference>
<evidence type="ECO:0000313" key="2">
    <source>
        <dbReference type="EMBL" id="KAE8257024.1"/>
    </source>
</evidence>
<accession>A0A177VGA4</accession>
<dbReference type="Proteomes" id="UP000077671">
    <property type="component" value="Unassembled WGS sequence"/>
</dbReference>
<sequence length="89" mass="9935">MRRHTPLIQEHWTETLSKHSSMSAQDHSNPPRSSSAGAENISQREPTLADIFNAVTDIRDWVTNVQQDLAAFKQDLDAQKVTLTGFTTG</sequence>
<feature type="compositionally biased region" description="Polar residues" evidence="1">
    <location>
        <begin position="18"/>
        <end position="45"/>
    </location>
</feature>
<comment type="caution">
    <text evidence="2">The sequence shown here is derived from an EMBL/GenBank/DDBJ whole genome shotgun (WGS) entry which is preliminary data.</text>
</comment>
<name>A0A177VGA4_9BASI</name>
<reference evidence="2" key="2">
    <citation type="journal article" date="2019" name="IMA Fungus">
        <title>Genome sequencing and comparison of five Tilletia species to identify candidate genes for the detection of regulated species infecting wheat.</title>
        <authorList>
            <person name="Nguyen H.D.T."/>
            <person name="Sultana T."/>
            <person name="Kesanakurti P."/>
            <person name="Hambleton S."/>
        </authorList>
    </citation>
    <scope>NUCLEOTIDE SEQUENCE</scope>
    <source>
        <strain evidence="2">DAOMC 238032</strain>
    </source>
</reference>
<dbReference type="EMBL" id="LWDD02000693">
    <property type="protein sequence ID" value="KAE8257024.1"/>
    <property type="molecule type" value="Genomic_DNA"/>
</dbReference>
<evidence type="ECO:0000256" key="1">
    <source>
        <dbReference type="SAM" id="MobiDB-lite"/>
    </source>
</evidence>
<organism evidence="2 3">
    <name type="scientific">Tilletia caries</name>
    <name type="common">wheat bunt fungus</name>
    <dbReference type="NCBI Taxonomy" id="13290"/>
    <lineage>
        <taxon>Eukaryota</taxon>
        <taxon>Fungi</taxon>
        <taxon>Dikarya</taxon>
        <taxon>Basidiomycota</taxon>
        <taxon>Ustilaginomycotina</taxon>
        <taxon>Exobasidiomycetes</taxon>
        <taxon>Tilletiales</taxon>
        <taxon>Tilletiaceae</taxon>
        <taxon>Tilletia</taxon>
    </lineage>
</organism>
<proteinExistence type="predicted"/>
<protein>
    <submittedName>
        <fullName evidence="2">Uncharacterized protein</fullName>
    </submittedName>
</protein>
<dbReference type="AlphaFoldDB" id="A0A177VGA4"/>
<gene>
    <name evidence="2" type="ORF">A4X03_0g4820</name>
</gene>